<dbReference type="AlphaFoldDB" id="A0AAN6ZWC5"/>
<proteinExistence type="predicted"/>
<dbReference type="EMBL" id="MU856944">
    <property type="protein sequence ID" value="KAK4153307.1"/>
    <property type="molecule type" value="Genomic_DNA"/>
</dbReference>
<accession>A0AAN6ZWC5</accession>
<evidence type="ECO:0000313" key="2">
    <source>
        <dbReference type="EMBL" id="KAK4153307.1"/>
    </source>
</evidence>
<protein>
    <submittedName>
        <fullName evidence="2">Uncharacterized protein</fullName>
    </submittedName>
</protein>
<sequence length="405" mass="46222">MRVVNIAESSQPSTSHPLSNIRHQRHDDNQILNCPRCGADIDHLQPRPEDPMEAASDFADSSRGGNERDTLEMAELDKLKQLICSPNKDLVKPGAPYPRTLRPDVAKNAREAKNDPTDEILTRVAGKMQAAIRHAGERSADALLGSRLKGMYAFCEPLRPEHILKSVGGILYDQEWTGNLSQGMIPDHTTLDDTNMNIAFGSNYTFELMLLVDYGFPPCPVRSPWFWSRKAFLDIVWTQFEHFSRFLTAVACRWNEGHLPDPAAWEYIARKMDAFDIYRLEVWDAATLICYYNTRREPVDSESAKRGWTGYTGVLQEMINEVPKRGTDRLARKLSLDISLLIPKFVSNREKRELMLYKARRLVQEYHLSVSDPRAEPEAKRGDGWLEAMANFFSFNTVAEKEKES</sequence>
<reference evidence="2" key="1">
    <citation type="journal article" date="2023" name="Mol. Phylogenet. Evol.">
        <title>Genome-scale phylogeny and comparative genomics of the fungal order Sordariales.</title>
        <authorList>
            <person name="Hensen N."/>
            <person name="Bonometti L."/>
            <person name="Westerberg I."/>
            <person name="Brannstrom I.O."/>
            <person name="Guillou S."/>
            <person name="Cros-Aarteil S."/>
            <person name="Calhoun S."/>
            <person name="Haridas S."/>
            <person name="Kuo A."/>
            <person name="Mondo S."/>
            <person name="Pangilinan J."/>
            <person name="Riley R."/>
            <person name="LaButti K."/>
            <person name="Andreopoulos B."/>
            <person name="Lipzen A."/>
            <person name="Chen C."/>
            <person name="Yan M."/>
            <person name="Daum C."/>
            <person name="Ng V."/>
            <person name="Clum A."/>
            <person name="Steindorff A."/>
            <person name="Ohm R.A."/>
            <person name="Martin F."/>
            <person name="Silar P."/>
            <person name="Natvig D.O."/>
            <person name="Lalanne C."/>
            <person name="Gautier V."/>
            <person name="Ament-Velasquez S.L."/>
            <person name="Kruys A."/>
            <person name="Hutchinson M.I."/>
            <person name="Powell A.J."/>
            <person name="Barry K."/>
            <person name="Miller A.N."/>
            <person name="Grigoriev I.V."/>
            <person name="Debuchy R."/>
            <person name="Gladieux P."/>
            <person name="Hiltunen Thoren M."/>
            <person name="Johannesson H."/>
        </authorList>
    </citation>
    <scope>NUCLEOTIDE SEQUENCE</scope>
    <source>
        <strain evidence="2">CBS 538.74</strain>
    </source>
</reference>
<evidence type="ECO:0000313" key="3">
    <source>
        <dbReference type="Proteomes" id="UP001302745"/>
    </source>
</evidence>
<gene>
    <name evidence="2" type="ORF">C8A00DRAFT_15452</name>
</gene>
<feature type="region of interest" description="Disordered" evidence="1">
    <location>
        <begin position="1"/>
        <end position="24"/>
    </location>
</feature>
<reference evidence="2" key="2">
    <citation type="submission" date="2023-05" db="EMBL/GenBank/DDBJ databases">
        <authorList>
            <consortium name="Lawrence Berkeley National Laboratory"/>
            <person name="Steindorff A."/>
            <person name="Hensen N."/>
            <person name="Bonometti L."/>
            <person name="Westerberg I."/>
            <person name="Brannstrom I.O."/>
            <person name="Guillou S."/>
            <person name="Cros-Aarteil S."/>
            <person name="Calhoun S."/>
            <person name="Haridas S."/>
            <person name="Kuo A."/>
            <person name="Mondo S."/>
            <person name="Pangilinan J."/>
            <person name="Riley R."/>
            <person name="Labutti K."/>
            <person name="Andreopoulos B."/>
            <person name="Lipzen A."/>
            <person name="Chen C."/>
            <person name="Yanf M."/>
            <person name="Daum C."/>
            <person name="Ng V."/>
            <person name="Clum A."/>
            <person name="Ohm R."/>
            <person name="Martin F."/>
            <person name="Silar P."/>
            <person name="Natvig D."/>
            <person name="Lalanne C."/>
            <person name="Gautier V."/>
            <person name="Ament-Velasquez S.L."/>
            <person name="Kruys A."/>
            <person name="Hutchinson M.I."/>
            <person name="Powell A.J."/>
            <person name="Barry K."/>
            <person name="Miller A.N."/>
            <person name="Grigoriev I.V."/>
            <person name="Debuchy R."/>
            <person name="Gladieux P."/>
            <person name="Thoren M.H."/>
            <person name="Johannesson H."/>
        </authorList>
    </citation>
    <scope>NUCLEOTIDE SEQUENCE</scope>
    <source>
        <strain evidence="2">CBS 538.74</strain>
    </source>
</reference>
<organism evidence="2 3">
    <name type="scientific">Chaetomidium leptoderma</name>
    <dbReference type="NCBI Taxonomy" id="669021"/>
    <lineage>
        <taxon>Eukaryota</taxon>
        <taxon>Fungi</taxon>
        <taxon>Dikarya</taxon>
        <taxon>Ascomycota</taxon>
        <taxon>Pezizomycotina</taxon>
        <taxon>Sordariomycetes</taxon>
        <taxon>Sordariomycetidae</taxon>
        <taxon>Sordariales</taxon>
        <taxon>Chaetomiaceae</taxon>
        <taxon>Chaetomidium</taxon>
    </lineage>
</organism>
<keyword evidence="3" id="KW-1185">Reference proteome</keyword>
<feature type="region of interest" description="Disordered" evidence="1">
    <location>
        <begin position="44"/>
        <end position="66"/>
    </location>
</feature>
<dbReference type="Proteomes" id="UP001302745">
    <property type="component" value="Unassembled WGS sequence"/>
</dbReference>
<name>A0AAN6ZWC5_9PEZI</name>
<comment type="caution">
    <text evidence="2">The sequence shown here is derived from an EMBL/GenBank/DDBJ whole genome shotgun (WGS) entry which is preliminary data.</text>
</comment>
<feature type="compositionally biased region" description="Polar residues" evidence="1">
    <location>
        <begin position="7"/>
        <end position="18"/>
    </location>
</feature>
<evidence type="ECO:0000256" key="1">
    <source>
        <dbReference type="SAM" id="MobiDB-lite"/>
    </source>
</evidence>